<sequence length="206" mass="24648">MKKKALIFSGVIVFIGFICFFFFLKKDNDKKIEIQKKENSYVTKINYGQTYTYDATKDGSYDPSYIKFIDSSHYVAVPVLDIKEDPEEDDGPAIYFIQGKYRKDEKSRFQLGKSIRNTTLIFDSYADFEKGDFKKNELSESQARKFMLPFEENFVQKKGKYYFYRWKTMQGDYPYHTRKGFVHLRKAKKDIPTTEKEFIRKYHKKQ</sequence>
<evidence type="ECO:0000313" key="3">
    <source>
        <dbReference type="Proteomes" id="UP000286848"/>
    </source>
</evidence>
<keyword evidence="1" id="KW-0472">Membrane</keyword>
<protein>
    <submittedName>
        <fullName evidence="2">Uncharacterized protein</fullName>
    </submittedName>
</protein>
<feature type="transmembrane region" description="Helical" evidence="1">
    <location>
        <begin position="6"/>
        <end position="24"/>
    </location>
</feature>
<dbReference type="OrthoDB" id="2348073at2"/>
<dbReference type="Proteomes" id="UP000286848">
    <property type="component" value="Unassembled WGS sequence"/>
</dbReference>
<name>A0A401IR93_9LACO</name>
<gene>
    <name evidence="2" type="ORF">LFYK43_04730</name>
</gene>
<keyword evidence="1" id="KW-0812">Transmembrane</keyword>
<comment type="caution">
    <text evidence="2">The sequence shown here is derived from an EMBL/GenBank/DDBJ whole genome shotgun (WGS) entry which is preliminary data.</text>
</comment>
<keyword evidence="3" id="KW-1185">Reference proteome</keyword>
<evidence type="ECO:0000256" key="1">
    <source>
        <dbReference type="SAM" id="Phobius"/>
    </source>
</evidence>
<dbReference type="EMBL" id="BFFP01000005">
    <property type="protein sequence ID" value="GBG94014.1"/>
    <property type="molecule type" value="Genomic_DNA"/>
</dbReference>
<dbReference type="AlphaFoldDB" id="A0A401IR93"/>
<organism evidence="2 3">
    <name type="scientific">Ligilactobacillus salitolerans</name>
    <dbReference type="NCBI Taxonomy" id="1808352"/>
    <lineage>
        <taxon>Bacteria</taxon>
        <taxon>Bacillati</taxon>
        <taxon>Bacillota</taxon>
        <taxon>Bacilli</taxon>
        <taxon>Lactobacillales</taxon>
        <taxon>Lactobacillaceae</taxon>
        <taxon>Ligilactobacillus</taxon>
    </lineage>
</organism>
<dbReference type="RefSeq" id="WP_124975049.1">
    <property type="nucleotide sequence ID" value="NZ_BFFP01000005.1"/>
</dbReference>
<evidence type="ECO:0000313" key="2">
    <source>
        <dbReference type="EMBL" id="GBG94014.1"/>
    </source>
</evidence>
<keyword evidence="1" id="KW-1133">Transmembrane helix</keyword>
<proteinExistence type="predicted"/>
<reference evidence="2 3" key="1">
    <citation type="journal article" date="2019" name="Int. J. Syst. Evol. Microbiol.">
        <title>Lactobacillus salitolerans sp. nov., a novel lactic acid bacterium isolated from spent mushroom substrates.</title>
        <authorList>
            <person name="Tohno M."/>
            <person name="Tanizawa Y."/>
            <person name="Kojima Y."/>
            <person name="Sakamoto M."/>
            <person name="Nakamura Y."/>
            <person name="Ohkuma M."/>
            <person name="Kobayashi H."/>
        </authorList>
    </citation>
    <scope>NUCLEOTIDE SEQUENCE [LARGE SCALE GENOMIC DNA]</scope>
    <source>
        <strain evidence="2 3">YK43</strain>
    </source>
</reference>
<accession>A0A401IR93</accession>